<feature type="transmembrane region" description="Helical" evidence="6">
    <location>
        <begin position="418"/>
        <end position="442"/>
    </location>
</feature>
<dbReference type="GO" id="GO:0022857">
    <property type="term" value="F:transmembrane transporter activity"/>
    <property type="evidence" value="ECO:0007669"/>
    <property type="project" value="InterPro"/>
</dbReference>
<evidence type="ECO:0000256" key="5">
    <source>
        <dbReference type="SAM" id="MobiDB-lite"/>
    </source>
</evidence>
<evidence type="ECO:0000313" key="9">
    <source>
        <dbReference type="Proteomes" id="UP000310066"/>
    </source>
</evidence>
<feature type="transmembrane region" description="Helical" evidence="6">
    <location>
        <begin position="117"/>
        <end position="135"/>
    </location>
</feature>
<keyword evidence="4 6" id="KW-0472">Membrane</keyword>
<feature type="transmembrane region" description="Helical" evidence="6">
    <location>
        <begin position="493"/>
        <end position="514"/>
    </location>
</feature>
<feature type="transmembrane region" description="Helical" evidence="6">
    <location>
        <begin position="254"/>
        <end position="271"/>
    </location>
</feature>
<dbReference type="EMBL" id="NAJP01000004">
    <property type="protein sequence ID" value="TKA48102.1"/>
    <property type="molecule type" value="Genomic_DNA"/>
</dbReference>
<evidence type="ECO:0000256" key="6">
    <source>
        <dbReference type="SAM" id="Phobius"/>
    </source>
</evidence>
<dbReference type="OrthoDB" id="2351791at2759"/>
<dbReference type="Gene3D" id="1.20.1720.10">
    <property type="entry name" value="Multidrug resistance protein D"/>
    <property type="match status" value="1"/>
</dbReference>
<feature type="transmembrane region" description="Helical" evidence="6">
    <location>
        <begin position="48"/>
        <end position="73"/>
    </location>
</feature>
<accession>A0A4U0VH70</accession>
<dbReference type="AlphaFoldDB" id="A0A4U0VH70"/>
<feature type="transmembrane region" description="Helical" evidence="6">
    <location>
        <begin position="382"/>
        <end position="406"/>
    </location>
</feature>
<proteinExistence type="predicted"/>
<dbReference type="PANTHER" id="PTHR23501:SF59">
    <property type="entry name" value="MAJOR FACILITATOR SUPERFAMILY (MFS) PROFILE DOMAIN-CONTAINING PROTEIN-RELATED"/>
    <property type="match status" value="1"/>
</dbReference>
<evidence type="ECO:0000256" key="4">
    <source>
        <dbReference type="ARBA" id="ARBA00023136"/>
    </source>
</evidence>
<dbReference type="PRINTS" id="PR01036">
    <property type="entry name" value="TCRTETB"/>
</dbReference>
<comment type="caution">
    <text evidence="8">The sequence shown here is derived from an EMBL/GenBank/DDBJ whole genome shotgun (WGS) entry which is preliminary data.</text>
</comment>
<dbReference type="SUPFAM" id="SSF103473">
    <property type="entry name" value="MFS general substrate transporter"/>
    <property type="match status" value="1"/>
</dbReference>
<dbReference type="InterPro" id="IPR036259">
    <property type="entry name" value="MFS_trans_sf"/>
</dbReference>
<dbReference type="Pfam" id="PF07690">
    <property type="entry name" value="MFS_1"/>
    <property type="match status" value="1"/>
</dbReference>
<evidence type="ECO:0000256" key="3">
    <source>
        <dbReference type="ARBA" id="ARBA00022989"/>
    </source>
</evidence>
<feature type="transmembrane region" description="Helical" evidence="6">
    <location>
        <begin position="185"/>
        <end position="209"/>
    </location>
</feature>
<feature type="transmembrane region" description="Helical" evidence="6">
    <location>
        <begin position="292"/>
        <end position="311"/>
    </location>
</feature>
<feature type="domain" description="Major facilitator superfamily (MFS) profile" evidence="7">
    <location>
        <begin position="51"/>
        <end position="520"/>
    </location>
</feature>
<keyword evidence="2 6" id="KW-0812">Transmembrane</keyword>
<feature type="compositionally biased region" description="Basic and acidic residues" evidence="5">
    <location>
        <begin position="12"/>
        <end position="21"/>
    </location>
</feature>
<feature type="transmembrane region" description="Helical" evidence="6">
    <location>
        <begin position="221"/>
        <end position="242"/>
    </location>
</feature>
<evidence type="ECO:0000256" key="1">
    <source>
        <dbReference type="ARBA" id="ARBA00004141"/>
    </source>
</evidence>
<evidence type="ECO:0000313" key="8">
    <source>
        <dbReference type="EMBL" id="TKA48102.1"/>
    </source>
</evidence>
<organism evidence="8 9">
    <name type="scientific">Friedmanniomyces endolithicus</name>
    <dbReference type="NCBI Taxonomy" id="329885"/>
    <lineage>
        <taxon>Eukaryota</taxon>
        <taxon>Fungi</taxon>
        <taxon>Dikarya</taxon>
        <taxon>Ascomycota</taxon>
        <taxon>Pezizomycotina</taxon>
        <taxon>Dothideomycetes</taxon>
        <taxon>Dothideomycetidae</taxon>
        <taxon>Mycosphaerellales</taxon>
        <taxon>Teratosphaeriaceae</taxon>
        <taxon>Friedmanniomyces</taxon>
    </lineage>
</organism>
<dbReference type="STRING" id="329885.A0A4U0VH70"/>
<keyword evidence="3 6" id="KW-1133">Transmembrane helix</keyword>
<dbReference type="GO" id="GO:0005886">
    <property type="term" value="C:plasma membrane"/>
    <property type="evidence" value="ECO:0007669"/>
    <property type="project" value="TreeGrafter"/>
</dbReference>
<dbReference type="InterPro" id="IPR011701">
    <property type="entry name" value="MFS"/>
</dbReference>
<gene>
    <name evidence="8" type="ORF">B0A54_01594</name>
</gene>
<sequence length="546" mass="59460">MASILETPLHTPDAEKERSDSHAPTPSDADAASLPPDQATTFAPGWRFYSAFISLCVITLMAALDATSLSVAIPRITTALHGSAIEGFWSGTSFLLTSTVFQPVFGSSSDIFGRKPLIYISLVCFGLGAVLAAVTQGSMTVMLVGRSIQGIGGGGVLVLTEIVVTDLVPLRFRGNYFSAANAWRWIFWINLPFLAIGTPLVILFLNLHFKQTSLMQQLRRIDWIGGILFIGSTTGFLIPLTWGGTMYPWTSWRTLVPLLVSAAGLVAFVVWEERYAREPLIRTSVTKNRTVAVTYLGDFLQGLLLWCNLYFMPLYFQAVMGDTPIKSAIDLFPSTFTVAPAAIVTGAMITKFGVYRWAIWSGWVLVTVGFAARTVFNVHTPIPVWVIINLINGVGLGMLYPSLSFAVQAAVPNKDQAYGVSLFTFFRAAGQCVGVAVGGTIFSNSIKREILSHPSIAEFADEWSAEASSLVEMIKVMEPGVAKEDLLKSFADALVIIWIVMTVLSAVALISSCWTQHYDLDRPLETDHGFRGAEKVKTVEDGIASR</sequence>
<comment type="subcellular location">
    <subcellularLocation>
        <location evidence="1">Membrane</location>
        <topology evidence="1">Multi-pass membrane protein</topology>
    </subcellularLocation>
</comment>
<evidence type="ECO:0000259" key="7">
    <source>
        <dbReference type="PROSITE" id="PS50850"/>
    </source>
</evidence>
<feature type="transmembrane region" description="Helical" evidence="6">
    <location>
        <begin position="147"/>
        <end position="165"/>
    </location>
</feature>
<evidence type="ECO:0000256" key="2">
    <source>
        <dbReference type="ARBA" id="ARBA00022692"/>
    </source>
</evidence>
<dbReference type="PROSITE" id="PS50850">
    <property type="entry name" value="MFS"/>
    <property type="match status" value="1"/>
</dbReference>
<dbReference type="Proteomes" id="UP000310066">
    <property type="component" value="Unassembled WGS sequence"/>
</dbReference>
<feature type="transmembrane region" description="Helical" evidence="6">
    <location>
        <begin position="331"/>
        <end position="350"/>
    </location>
</feature>
<dbReference type="InterPro" id="IPR020846">
    <property type="entry name" value="MFS_dom"/>
</dbReference>
<feature type="region of interest" description="Disordered" evidence="5">
    <location>
        <begin position="1"/>
        <end position="36"/>
    </location>
</feature>
<feature type="transmembrane region" description="Helical" evidence="6">
    <location>
        <begin position="85"/>
        <end position="105"/>
    </location>
</feature>
<feature type="transmembrane region" description="Helical" evidence="6">
    <location>
        <begin position="357"/>
        <end position="376"/>
    </location>
</feature>
<reference evidence="8 9" key="1">
    <citation type="submission" date="2017-03" db="EMBL/GenBank/DDBJ databases">
        <title>Genomes of endolithic fungi from Antarctica.</title>
        <authorList>
            <person name="Coleine C."/>
            <person name="Masonjones S."/>
            <person name="Stajich J.E."/>
        </authorList>
    </citation>
    <scope>NUCLEOTIDE SEQUENCE [LARGE SCALE GENOMIC DNA]</scope>
    <source>
        <strain evidence="8 9">CCFEE 5311</strain>
    </source>
</reference>
<name>A0A4U0VH70_9PEZI</name>
<dbReference type="Gene3D" id="1.20.1250.20">
    <property type="entry name" value="MFS general substrate transporter like domains"/>
    <property type="match status" value="1"/>
</dbReference>
<protein>
    <recommendedName>
        <fullName evidence="7">Major facilitator superfamily (MFS) profile domain-containing protein</fullName>
    </recommendedName>
</protein>
<dbReference type="PANTHER" id="PTHR23501">
    <property type="entry name" value="MAJOR FACILITATOR SUPERFAMILY"/>
    <property type="match status" value="1"/>
</dbReference>